<dbReference type="EMBL" id="QQBH01000021">
    <property type="protein sequence ID" value="RDD86030.1"/>
    <property type="molecule type" value="Genomic_DNA"/>
</dbReference>
<gene>
    <name evidence="2" type="ORF">DVZ84_27260</name>
</gene>
<organism evidence="2 3">
    <name type="scientific">Streptomyces parvulus</name>
    <dbReference type="NCBI Taxonomy" id="146923"/>
    <lineage>
        <taxon>Bacteria</taxon>
        <taxon>Bacillati</taxon>
        <taxon>Actinomycetota</taxon>
        <taxon>Actinomycetes</taxon>
        <taxon>Kitasatosporales</taxon>
        <taxon>Streptomycetaceae</taxon>
        <taxon>Streptomyces</taxon>
    </lineage>
</organism>
<sequence>ATDTAEGTEAKPKTRRTRKAAEPTVTAEATDTAAGIPAQASQEPEAAPRRRTRKAVAAVDAPEEAKPKARRTRKAAAAATQPAEAGES</sequence>
<feature type="region of interest" description="Disordered" evidence="1">
    <location>
        <begin position="1"/>
        <end position="88"/>
    </location>
</feature>
<keyword evidence="2" id="KW-0547">Nucleotide-binding</keyword>
<proteinExistence type="predicted"/>
<dbReference type="AlphaFoldDB" id="A0A369V288"/>
<dbReference type="GO" id="GO:0004386">
    <property type="term" value="F:helicase activity"/>
    <property type="evidence" value="ECO:0007669"/>
    <property type="project" value="UniProtKB-KW"/>
</dbReference>
<comment type="caution">
    <text evidence="2">The sequence shown here is derived from an EMBL/GenBank/DDBJ whole genome shotgun (WGS) entry which is preliminary data.</text>
</comment>
<feature type="compositionally biased region" description="Low complexity" evidence="1">
    <location>
        <begin position="75"/>
        <end position="88"/>
    </location>
</feature>
<keyword evidence="2" id="KW-0378">Hydrolase</keyword>
<keyword evidence="2" id="KW-0347">Helicase</keyword>
<dbReference type="Proteomes" id="UP000253742">
    <property type="component" value="Unassembled WGS sequence"/>
</dbReference>
<evidence type="ECO:0000313" key="2">
    <source>
        <dbReference type="EMBL" id="RDD86030.1"/>
    </source>
</evidence>
<name>A0A369V288_9ACTN</name>
<evidence type="ECO:0000256" key="1">
    <source>
        <dbReference type="SAM" id="MobiDB-lite"/>
    </source>
</evidence>
<feature type="non-terminal residue" evidence="2">
    <location>
        <position position="1"/>
    </location>
</feature>
<keyword evidence="2" id="KW-0067">ATP-binding</keyword>
<accession>A0A369V288</accession>
<evidence type="ECO:0000313" key="3">
    <source>
        <dbReference type="Proteomes" id="UP000253742"/>
    </source>
</evidence>
<protein>
    <submittedName>
        <fullName evidence="2">ATP-dependent helicase</fullName>
    </submittedName>
</protein>
<reference evidence="2 3" key="1">
    <citation type="submission" date="2018-07" db="EMBL/GenBank/DDBJ databases">
        <title>Genome guided investigation of antibiotics producing actinomycetales strain isolated from a Macau mangrove ecosystem.</title>
        <authorList>
            <person name="Hu D."/>
        </authorList>
    </citation>
    <scope>NUCLEOTIDE SEQUENCE [LARGE SCALE GENOMIC DNA]</scope>
    <source>
        <strain evidence="2 3">2297</strain>
    </source>
</reference>